<gene>
    <name evidence="15" type="ORF">ACFPKY_19385</name>
</gene>
<keyword evidence="15" id="KW-0547">Nucleotide-binding</keyword>
<dbReference type="InterPro" id="IPR003661">
    <property type="entry name" value="HisK_dim/P_dom"/>
</dbReference>
<feature type="domain" description="PAS" evidence="14">
    <location>
        <begin position="549"/>
        <end position="598"/>
    </location>
</feature>
<feature type="transmembrane region" description="Helical" evidence="12">
    <location>
        <begin position="38"/>
        <end position="55"/>
    </location>
</feature>
<dbReference type="InterPro" id="IPR036097">
    <property type="entry name" value="HisK_dim/P_sf"/>
</dbReference>
<dbReference type="InterPro" id="IPR005467">
    <property type="entry name" value="His_kinase_dom"/>
</dbReference>
<dbReference type="Pfam" id="PF00512">
    <property type="entry name" value="HisKA"/>
    <property type="match status" value="1"/>
</dbReference>
<dbReference type="PANTHER" id="PTHR43047">
    <property type="entry name" value="TWO-COMPONENT HISTIDINE PROTEIN KINASE"/>
    <property type="match status" value="1"/>
</dbReference>
<evidence type="ECO:0000256" key="6">
    <source>
        <dbReference type="ARBA" id="ARBA00022679"/>
    </source>
</evidence>
<keyword evidence="6" id="KW-0808">Transferase</keyword>
<organism evidence="15 16">
    <name type="scientific">Nocardioides caricicola</name>
    <dbReference type="NCBI Taxonomy" id="634770"/>
    <lineage>
        <taxon>Bacteria</taxon>
        <taxon>Bacillati</taxon>
        <taxon>Actinomycetota</taxon>
        <taxon>Actinomycetes</taxon>
        <taxon>Propionibacteriales</taxon>
        <taxon>Nocardioidaceae</taxon>
        <taxon>Nocardioides</taxon>
    </lineage>
</organism>
<evidence type="ECO:0000256" key="3">
    <source>
        <dbReference type="ARBA" id="ARBA00012438"/>
    </source>
</evidence>
<dbReference type="PROSITE" id="PS50112">
    <property type="entry name" value="PAS"/>
    <property type="match status" value="2"/>
</dbReference>
<dbReference type="NCBIfam" id="TIGR00229">
    <property type="entry name" value="sensory_box"/>
    <property type="match status" value="1"/>
</dbReference>
<dbReference type="CDD" id="cd00082">
    <property type="entry name" value="HisKA"/>
    <property type="match status" value="1"/>
</dbReference>
<dbReference type="SMART" id="SM00091">
    <property type="entry name" value="PAS"/>
    <property type="match status" value="3"/>
</dbReference>
<feature type="transmembrane region" description="Helical" evidence="12">
    <location>
        <begin position="84"/>
        <end position="103"/>
    </location>
</feature>
<evidence type="ECO:0000256" key="5">
    <source>
        <dbReference type="ARBA" id="ARBA00022553"/>
    </source>
</evidence>
<dbReference type="InterPro" id="IPR000014">
    <property type="entry name" value="PAS"/>
</dbReference>
<evidence type="ECO:0000259" key="14">
    <source>
        <dbReference type="PROSITE" id="PS50112"/>
    </source>
</evidence>
<dbReference type="GO" id="GO:0005524">
    <property type="term" value="F:ATP binding"/>
    <property type="evidence" value="ECO:0007669"/>
    <property type="project" value="UniProtKB-KW"/>
</dbReference>
<keyword evidence="10" id="KW-0902">Two-component regulatory system</keyword>
<dbReference type="EC" id="2.7.13.3" evidence="3"/>
<dbReference type="SUPFAM" id="SSF55785">
    <property type="entry name" value="PYP-like sensor domain (PAS domain)"/>
    <property type="match status" value="2"/>
</dbReference>
<evidence type="ECO:0000256" key="4">
    <source>
        <dbReference type="ARBA" id="ARBA00022475"/>
    </source>
</evidence>
<dbReference type="InterPro" id="IPR035965">
    <property type="entry name" value="PAS-like_dom_sf"/>
</dbReference>
<evidence type="ECO:0000259" key="13">
    <source>
        <dbReference type="PROSITE" id="PS50109"/>
    </source>
</evidence>
<dbReference type="RefSeq" id="WP_345173424.1">
    <property type="nucleotide sequence ID" value="NZ_BAABFQ010000005.1"/>
</dbReference>
<keyword evidence="8" id="KW-0418">Kinase</keyword>
<keyword evidence="7 12" id="KW-0812">Transmembrane</keyword>
<evidence type="ECO:0000256" key="10">
    <source>
        <dbReference type="ARBA" id="ARBA00023012"/>
    </source>
</evidence>
<dbReference type="InterPro" id="IPR007895">
    <property type="entry name" value="MASE1"/>
</dbReference>
<feature type="domain" description="PAS" evidence="14">
    <location>
        <begin position="426"/>
        <end position="470"/>
    </location>
</feature>
<dbReference type="Pfam" id="PF02518">
    <property type="entry name" value="HATPase_c"/>
    <property type="match status" value="1"/>
</dbReference>
<comment type="caution">
    <text evidence="15">The sequence shown here is derived from an EMBL/GenBank/DDBJ whole genome shotgun (WGS) entry which is preliminary data.</text>
</comment>
<evidence type="ECO:0000256" key="11">
    <source>
        <dbReference type="ARBA" id="ARBA00023136"/>
    </source>
</evidence>
<proteinExistence type="predicted"/>
<dbReference type="SUPFAM" id="SSF55874">
    <property type="entry name" value="ATPase domain of HSP90 chaperone/DNA topoisomerase II/histidine kinase"/>
    <property type="match status" value="1"/>
</dbReference>
<evidence type="ECO:0000256" key="8">
    <source>
        <dbReference type="ARBA" id="ARBA00022777"/>
    </source>
</evidence>
<dbReference type="InterPro" id="IPR013767">
    <property type="entry name" value="PAS_fold"/>
</dbReference>
<dbReference type="Proteomes" id="UP001595956">
    <property type="component" value="Unassembled WGS sequence"/>
</dbReference>
<dbReference type="InterPro" id="IPR003594">
    <property type="entry name" value="HATPase_dom"/>
</dbReference>
<evidence type="ECO:0000313" key="15">
    <source>
        <dbReference type="EMBL" id="MFC5495284.1"/>
    </source>
</evidence>
<dbReference type="CDD" id="cd00075">
    <property type="entry name" value="HATPase"/>
    <property type="match status" value="1"/>
</dbReference>
<feature type="transmembrane region" description="Helical" evidence="12">
    <location>
        <begin position="60"/>
        <end position="78"/>
    </location>
</feature>
<feature type="domain" description="Histidine kinase" evidence="13">
    <location>
        <begin position="705"/>
        <end position="924"/>
    </location>
</feature>
<evidence type="ECO:0000256" key="2">
    <source>
        <dbReference type="ARBA" id="ARBA00004651"/>
    </source>
</evidence>
<comment type="catalytic activity">
    <reaction evidence="1">
        <text>ATP + protein L-histidine = ADP + protein N-phospho-L-histidine.</text>
        <dbReference type="EC" id="2.7.13.3"/>
    </reaction>
</comment>
<sequence>MSSSGPGKVGWPTAVGGLLAVYLAGVLAIAIRPEDSNIATWWPAAGIGVILLALAPRRAWWLLVPGVGVVTAAANLTGGQETDFSLWLGVGNAVEVTVATLVLMHGRTRIPRLDSLRTFGRLVATALAGGVTIAMFVSTGSALLAGGDWVVTWRTVVTSHASAILVVVPLVMTPRAARSRVAVRAWEVPAQTITLTLATFAVFSPDQTLSIEFLPLPFLVWAALRFDMRTVSWELVGFSLVATYLSTRGHGPIGYDFSRGGLDSAQLSSVVHIYLLAATMLTLPLAIVVEQRTAALDQLSRSELLFRRNFTESLVGMLLLRRGEDTPFEIVDLNDSAARLLGGRGSAVGRGLAAYVDAREPLDLIQSRLVDGRLDGWKSQCGLKDRPGARLHLAVSLLTAEPEPTFSAQLQDISTEYEARRQLEAAEKLTSATLDTVAAMVLVTDLYGEVVRVNGATTALTGFDESELVGVEVWDLPFAPPGASGYPAGLPDGPFAQVGRESDVVTKSGVRYRVLWNTGYVRDERDRPTHVVLTGTDLTAERTAAGLNRHMLEAAASTAMIGIDPHGSITIFNTGAANLLGLDQQDQIGTPFLDLLDPAQVAERCPGATPAEQFEKLVAGLETGGESSARDWTWIGADGRPHTVSMTLSVAADTFAARVGYFCVGRDVTEARASQEMLVSALEKERLAVERMRRLDEAKNDFVSTVSHELRTPVTSIVGYTEILEDGDVVRPSPEQLPLLESIQRNGQRLIALCDDLLTLSGLDSGALRFERGAIDLSEIVRSTEEAVRPLLRNRDLEVGYLGSPEPVLVLGDRGQLERVLVNLVGNAIKFTEDGGRVDCRVSVHENEAWLEVSDTGIGIPLEEQAELFQRFFRSSTAQQRAIQGTGLGLSIVAAIVAAHGGRIDVRSAHLEGTTFTVRLPLARG</sequence>
<feature type="transmembrane region" description="Helical" evidence="12">
    <location>
        <begin position="271"/>
        <end position="289"/>
    </location>
</feature>
<dbReference type="Pfam" id="PF05231">
    <property type="entry name" value="MASE1"/>
    <property type="match status" value="1"/>
</dbReference>
<name>A0ABW0N3R3_9ACTN</name>
<dbReference type="Gene3D" id="3.30.565.10">
    <property type="entry name" value="Histidine kinase-like ATPase, C-terminal domain"/>
    <property type="match status" value="1"/>
</dbReference>
<dbReference type="Gene3D" id="3.30.450.20">
    <property type="entry name" value="PAS domain"/>
    <property type="match status" value="2"/>
</dbReference>
<dbReference type="Gene3D" id="1.10.287.130">
    <property type="match status" value="1"/>
</dbReference>
<keyword evidence="16" id="KW-1185">Reference proteome</keyword>
<dbReference type="SUPFAM" id="SSF47384">
    <property type="entry name" value="Homodimeric domain of signal transducing histidine kinase"/>
    <property type="match status" value="1"/>
</dbReference>
<dbReference type="Pfam" id="PF13426">
    <property type="entry name" value="PAS_9"/>
    <property type="match status" value="1"/>
</dbReference>
<dbReference type="Pfam" id="PF00989">
    <property type="entry name" value="PAS"/>
    <property type="match status" value="1"/>
</dbReference>
<evidence type="ECO:0000256" key="7">
    <source>
        <dbReference type="ARBA" id="ARBA00022692"/>
    </source>
</evidence>
<dbReference type="InterPro" id="IPR004358">
    <property type="entry name" value="Sig_transdc_His_kin-like_C"/>
</dbReference>
<keyword evidence="4" id="KW-1003">Cell membrane</keyword>
<feature type="transmembrane region" description="Helical" evidence="12">
    <location>
        <begin position="123"/>
        <end position="145"/>
    </location>
</feature>
<feature type="transmembrane region" description="Helical" evidence="12">
    <location>
        <begin position="151"/>
        <end position="173"/>
    </location>
</feature>
<comment type="subcellular location">
    <subcellularLocation>
        <location evidence="2">Cell membrane</location>
        <topology evidence="2">Multi-pass membrane protein</topology>
    </subcellularLocation>
</comment>
<evidence type="ECO:0000256" key="12">
    <source>
        <dbReference type="SAM" id="Phobius"/>
    </source>
</evidence>
<dbReference type="PRINTS" id="PR00344">
    <property type="entry name" value="BCTRLSENSOR"/>
</dbReference>
<protein>
    <recommendedName>
        <fullName evidence="3">histidine kinase</fullName>
        <ecNumber evidence="3">2.7.13.3</ecNumber>
    </recommendedName>
</protein>
<keyword evidence="11 12" id="KW-0472">Membrane</keyword>
<reference evidence="16" key="1">
    <citation type="journal article" date="2019" name="Int. J. Syst. Evol. Microbiol.">
        <title>The Global Catalogue of Microorganisms (GCM) 10K type strain sequencing project: providing services to taxonomists for standard genome sequencing and annotation.</title>
        <authorList>
            <consortium name="The Broad Institute Genomics Platform"/>
            <consortium name="The Broad Institute Genome Sequencing Center for Infectious Disease"/>
            <person name="Wu L."/>
            <person name="Ma J."/>
        </authorList>
    </citation>
    <scope>NUCLEOTIDE SEQUENCE [LARGE SCALE GENOMIC DNA]</scope>
    <source>
        <strain evidence="16">KACC 13778</strain>
    </source>
</reference>
<dbReference type="EMBL" id="JBHSMD010000006">
    <property type="protein sequence ID" value="MFC5495284.1"/>
    <property type="molecule type" value="Genomic_DNA"/>
</dbReference>
<keyword evidence="5" id="KW-0597">Phosphoprotein</keyword>
<feature type="transmembrane region" description="Helical" evidence="12">
    <location>
        <begin position="12"/>
        <end position="32"/>
    </location>
</feature>
<dbReference type="InterPro" id="IPR036890">
    <property type="entry name" value="HATPase_C_sf"/>
</dbReference>
<dbReference type="CDD" id="cd00130">
    <property type="entry name" value="PAS"/>
    <property type="match status" value="2"/>
</dbReference>
<keyword evidence="9 12" id="KW-1133">Transmembrane helix</keyword>
<accession>A0ABW0N3R3</accession>
<keyword evidence="15" id="KW-0067">ATP-binding</keyword>
<dbReference type="SMART" id="SM00388">
    <property type="entry name" value="HisKA"/>
    <property type="match status" value="1"/>
</dbReference>
<dbReference type="PANTHER" id="PTHR43047:SF72">
    <property type="entry name" value="OSMOSENSING HISTIDINE PROTEIN KINASE SLN1"/>
    <property type="match status" value="1"/>
</dbReference>
<dbReference type="PROSITE" id="PS50109">
    <property type="entry name" value="HIS_KIN"/>
    <property type="match status" value="1"/>
</dbReference>
<dbReference type="SMART" id="SM00387">
    <property type="entry name" value="HATPase_c"/>
    <property type="match status" value="1"/>
</dbReference>
<evidence type="ECO:0000256" key="1">
    <source>
        <dbReference type="ARBA" id="ARBA00000085"/>
    </source>
</evidence>
<evidence type="ECO:0000256" key="9">
    <source>
        <dbReference type="ARBA" id="ARBA00022989"/>
    </source>
</evidence>
<evidence type="ECO:0000313" key="16">
    <source>
        <dbReference type="Proteomes" id="UP001595956"/>
    </source>
</evidence>